<dbReference type="SUPFAM" id="SSF47203">
    <property type="entry name" value="Acyl-CoA dehydrogenase C-terminal domain-like"/>
    <property type="match status" value="1"/>
</dbReference>
<keyword evidence="15" id="KW-1185">Reference proteome</keyword>
<dbReference type="Proteomes" id="UP000494330">
    <property type="component" value="Unassembled WGS sequence"/>
</dbReference>
<evidence type="ECO:0000256" key="8">
    <source>
        <dbReference type="ARBA" id="ARBA00066694"/>
    </source>
</evidence>
<dbReference type="InterPro" id="IPR006091">
    <property type="entry name" value="Acyl-CoA_Oxase/DH_mid-dom"/>
</dbReference>
<comment type="similarity">
    <text evidence="2">Belongs to the acyl-CoA dehydrogenase family.</text>
</comment>
<gene>
    <name evidence="14" type="ORF">BPA30113_04445</name>
</gene>
<sequence length="595" mass="64395">MIKYRPPVRDMQFLLHELLNVESRFSAMPRHSDLDAGTVDQIIEAAGKFSRDVLQPLNLPGDREGCTRDANGSVRTPAGYPEAYRQYVEGGWPALTGPAEFGGQALPHVVGNAVTEMICACNQAWGAYPILSHGAGSCLFEHGNAELKRLYLPKLVSGAWSGTMCLTEAHCGSDLGLLGTRAELAADGSYRITGTKIFISGGDQDLTDNILHLVLARLPDAPAGSRGISLFLVPKFLVNERGEPVERNAVQCGALEEKMGIHGNATCVMNFDGARGWLVGERGRGLNAMFVMMNASRLVVATQTVGLSEFVYQQASGYAKERLQSRSASGPRLPAAAADPIIVHPDVRRMLLTQRAYTEGGRALTAWLAVLADHEQSDADETRRAAAARLIPLLTPIAKAFVSDNAFESTNLGMQVFGGHGYIVETGIEQYVRDARISSIYEGTNAIQALDLVNRKIAVDGGASLDLLLADIEGFVENSRAAPAMNEFSTPLLAAIDKARRGTSAILDGQRRDPEFAGAAAVHYTRVIGHLLFAYLWAQMARVALAKCGHDDDFYRTKLATARYYFARMHPEIDYQLALVLASPASLMEPADEAF</sequence>
<keyword evidence="4" id="KW-0274">FAD</keyword>
<evidence type="ECO:0000256" key="3">
    <source>
        <dbReference type="ARBA" id="ARBA00022630"/>
    </source>
</evidence>
<dbReference type="InterPro" id="IPR013786">
    <property type="entry name" value="AcylCoA_DH/ox_N"/>
</dbReference>
<evidence type="ECO:0000259" key="11">
    <source>
        <dbReference type="Pfam" id="PF02770"/>
    </source>
</evidence>
<dbReference type="InterPro" id="IPR036250">
    <property type="entry name" value="AcylCo_DH-like_C"/>
</dbReference>
<dbReference type="Gene3D" id="1.20.140.10">
    <property type="entry name" value="Butyryl-CoA Dehydrogenase, subunit A, domain 3"/>
    <property type="match status" value="1"/>
</dbReference>
<feature type="domain" description="Acyl-CoA dehydrogenase/oxidase C-terminal" evidence="10">
    <location>
        <begin position="283"/>
        <end position="453"/>
    </location>
</feature>
<evidence type="ECO:0000256" key="9">
    <source>
        <dbReference type="ARBA" id="ARBA00069043"/>
    </source>
</evidence>
<dbReference type="GO" id="GO:0016627">
    <property type="term" value="F:oxidoreductase activity, acting on the CH-CH group of donors"/>
    <property type="evidence" value="ECO:0007669"/>
    <property type="project" value="InterPro"/>
</dbReference>
<dbReference type="Pfam" id="PF02771">
    <property type="entry name" value="Acyl-CoA_dh_N"/>
    <property type="match status" value="1"/>
</dbReference>
<comment type="catalytic activity">
    <reaction evidence="6">
        <text>3-(methylsulfanyl)propanoyl-CoA + oxidized [electron-transfer flavoprotein] + H(+) = 3-(methylsulfanyl)acryloyl-CoA + reduced [electron-transfer flavoprotein]</text>
        <dbReference type="Rhea" id="RHEA:52612"/>
        <dbReference type="Rhea" id="RHEA-COMP:10685"/>
        <dbReference type="Rhea" id="RHEA-COMP:10686"/>
        <dbReference type="ChEBI" id="CHEBI:15378"/>
        <dbReference type="ChEBI" id="CHEBI:57692"/>
        <dbReference type="ChEBI" id="CHEBI:58307"/>
        <dbReference type="ChEBI" id="CHEBI:82815"/>
        <dbReference type="ChEBI" id="CHEBI:84994"/>
        <dbReference type="EC" id="1.3.99.41"/>
    </reaction>
    <physiologicalReaction direction="left-to-right" evidence="6">
        <dbReference type="Rhea" id="RHEA:52613"/>
    </physiologicalReaction>
</comment>
<feature type="domain" description="Acyl-CoA dehydrogenase/oxidase N-terminal" evidence="12">
    <location>
        <begin position="80"/>
        <end position="158"/>
    </location>
</feature>
<keyword evidence="3" id="KW-0285">Flavoprotein</keyword>
<feature type="domain" description="Acetyl-CoA dehydrogenase-like C-terminal" evidence="13">
    <location>
        <begin position="468"/>
        <end position="589"/>
    </location>
</feature>
<evidence type="ECO:0000259" key="12">
    <source>
        <dbReference type="Pfam" id="PF02771"/>
    </source>
</evidence>
<evidence type="ECO:0000256" key="5">
    <source>
        <dbReference type="ARBA" id="ARBA00023002"/>
    </source>
</evidence>
<dbReference type="GO" id="GO:0050660">
    <property type="term" value="F:flavin adenine dinucleotide binding"/>
    <property type="evidence" value="ECO:0007669"/>
    <property type="project" value="InterPro"/>
</dbReference>
<dbReference type="InterPro" id="IPR052166">
    <property type="entry name" value="Diverse_Acyl-CoA_DH"/>
</dbReference>
<reference evidence="14 15" key="1">
    <citation type="submission" date="2019-09" db="EMBL/GenBank/DDBJ databases">
        <authorList>
            <person name="Depoorter E."/>
        </authorList>
    </citation>
    <scope>NUCLEOTIDE SEQUENCE [LARGE SCALE GENOMIC DNA]</scope>
    <source>
        <strain evidence="14">LMG 30113</strain>
    </source>
</reference>
<dbReference type="PANTHER" id="PTHR42803:SF1">
    <property type="entry name" value="BROAD-SPECIFICITY LINEAR ACYL-COA DEHYDROGENASE FADE5"/>
    <property type="match status" value="1"/>
</dbReference>
<organism evidence="14 15">
    <name type="scientific">Burkholderia paludis</name>
    <dbReference type="NCBI Taxonomy" id="1506587"/>
    <lineage>
        <taxon>Bacteria</taxon>
        <taxon>Pseudomonadati</taxon>
        <taxon>Pseudomonadota</taxon>
        <taxon>Betaproteobacteria</taxon>
        <taxon>Burkholderiales</taxon>
        <taxon>Burkholderiaceae</taxon>
        <taxon>Burkholderia</taxon>
        <taxon>Burkholderia cepacia complex</taxon>
    </lineage>
</organism>
<comment type="cofactor">
    <cofactor evidence="1">
        <name>FAD</name>
        <dbReference type="ChEBI" id="CHEBI:57692"/>
    </cofactor>
</comment>
<dbReference type="InterPro" id="IPR009075">
    <property type="entry name" value="AcylCo_DH/oxidase_C"/>
</dbReference>
<dbReference type="InterPro" id="IPR025878">
    <property type="entry name" value="Acyl-CoA_dh-like_C_dom"/>
</dbReference>
<comment type="function">
    <text evidence="7">Involved in the assimilation of dimethylsulphoniopropionate (DMSP), an important compound in the fixation of carbon in marine phytoplankton, by mediating the conversion of 3-(methylthio)propanoyl-CoA (MMPA-CoA) to 3-(methylthio)acryloyl-CoA (MTA-CoA).</text>
</comment>
<dbReference type="InterPro" id="IPR037069">
    <property type="entry name" value="AcylCoA_DH/ox_N_sf"/>
</dbReference>
<evidence type="ECO:0000313" key="15">
    <source>
        <dbReference type="Proteomes" id="UP000494330"/>
    </source>
</evidence>
<dbReference type="AlphaFoldDB" id="A0A6J5DF47"/>
<evidence type="ECO:0000256" key="4">
    <source>
        <dbReference type="ARBA" id="ARBA00022827"/>
    </source>
</evidence>
<evidence type="ECO:0000256" key="1">
    <source>
        <dbReference type="ARBA" id="ARBA00001974"/>
    </source>
</evidence>
<evidence type="ECO:0000259" key="10">
    <source>
        <dbReference type="Pfam" id="PF00441"/>
    </source>
</evidence>
<protein>
    <recommendedName>
        <fullName evidence="9">3-methylmercaptopropionyl-CoA dehydrogenase</fullName>
        <ecNumber evidence="8">1.3.99.41</ecNumber>
    </recommendedName>
</protein>
<dbReference type="EC" id="1.3.99.41" evidence="8"/>
<evidence type="ECO:0000256" key="7">
    <source>
        <dbReference type="ARBA" id="ARBA00058683"/>
    </source>
</evidence>
<dbReference type="PANTHER" id="PTHR42803">
    <property type="entry name" value="ACYL-COA DEHYDROGENASE"/>
    <property type="match status" value="1"/>
</dbReference>
<dbReference type="Gene3D" id="1.10.540.10">
    <property type="entry name" value="Acyl-CoA dehydrogenase/oxidase, N-terminal domain"/>
    <property type="match status" value="1"/>
</dbReference>
<evidence type="ECO:0000259" key="13">
    <source>
        <dbReference type="Pfam" id="PF12806"/>
    </source>
</evidence>
<evidence type="ECO:0000256" key="6">
    <source>
        <dbReference type="ARBA" id="ARBA00051388"/>
    </source>
</evidence>
<dbReference type="RefSeq" id="WP_034199931.1">
    <property type="nucleotide sequence ID" value="NZ_CABVQD010000016.1"/>
</dbReference>
<evidence type="ECO:0000313" key="14">
    <source>
        <dbReference type="EMBL" id="VWB95234.1"/>
    </source>
</evidence>
<accession>A0A6J5DF47</accession>
<dbReference type="InterPro" id="IPR046373">
    <property type="entry name" value="Acyl-CoA_Oxase/DH_mid-dom_sf"/>
</dbReference>
<keyword evidence="5" id="KW-0560">Oxidoreductase</keyword>
<proteinExistence type="inferred from homology"/>
<dbReference type="Pfam" id="PF12806">
    <property type="entry name" value="Acyl-CoA_dh_C"/>
    <property type="match status" value="1"/>
</dbReference>
<name>A0A6J5DF47_9BURK</name>
<dbReference type="Pfam" id="PF00441">
    <property type="entry name" value="Acyl-CoA_dh_1"/>
    <property type="match status" value="1"/>
</dbReference>
<dbReference type="FunFam" id="2.40.110.10:FF:000031">
    <property type="entry name" value="Acyl-CoA dehydrogenase, putative"/>
    <property type="match status" value="1"/>
</dbReference>
<dbReference type="InterPro" id="IPR009100">
    <property type="entry name" value="AcylCoA_DH/oxidase_NM_dom_sf"/>
</dbReference>
<dbReference type="EMBL" id="CABVQD010000016">
    <property type="protein sequence ID" value="VWB95234.1"/>
    <property type="molecule type" value="Genomic_DNA"/>
</dbReference>
<dbReference type="Gene3D" id="2.40.110.10">
    <property type="entry name" value="Butyryl-CoA Dehydrogenase, subunit A, domain 2"/>
    <property type="match status" value="1"/>
</dbReference>
<feature type="domain" description="Acyl-CoA oxidase/dehydrogenase middle" evidence="11">
    <location>
        <begin position="164"/>
        <end position="272"/>
    </location>
</feature>
<evidence type="ECO:0000256" key="2">
    <source>
        <dbReference type="ARBA" id="ARBA00009347"/>
    </source>
</evidence>
<dbReference type="Pfam" id="PF02770">
    <property type="entry name" value="Acyl-CoA_dh_M"/>
    <property type="match status" value="1"/>
</dbReference>
<dbReference type="SUPFAM" id="SSF56645">
    <property type="entry name" value="Acyl-CoA dehydrogenase NM domain-like"/>
    <property type="match status" value="1"/>
</dbReference>